<dbReference type="PANTHER" id="PTHR33164:SF43">
    <property type="entry name" value="HTH-TYPE TRANSCRIPTIONAL REPRESSOR YETL"/>
    <property type="match status" value="1"/>
</dbReference>
<dbReference type="RefSeq" id="WP_007909492.1">
    <property type="nucleotide sequence ID" value="NZ_ADVG01000002.1"/>
</dbReference>
<dbReference type="SUPFAM" id="SSF46785">
    <property type="entry name" value="Winged helix' DNA-binding domain"/>
    <property type="match status" value="1"/>
</dbReference>
<dbReference type="InParanoid" id="D6TQB4"/>
<name>D6TQB4_KTERA</name>
<dbReference type="eggNOG" id="COG1846">
    <property type="taxonomic scope" value="Bacteria"/>
</dbReference>
<dbReference type="InterPro" id="IPR039422">
    <property type="entry name" value="MarR/SlyA-like"/>
</dbReference>
<dbReference type="PANTHER" id="PTHR33164">
    <property type="entry name" value="TRANSCRIPTIONAL REGULATOR, MARR FAMILY"/>
    <property type="match status" value="1"/>
</dbReference>
<accession>D6TQB4</accession>
<organism evidence="2 3">
    <name type="scientific">Ktedonobacter racemifer DSM 44963</name>
    <dbReference type="NCBI Taxonomy" id="485913"/>
    <lineage>
        <taxon>Bacteria</taxon>
        <taxon>Bacillati</taxon>
        <taxon>Chloroflexota</taxon>
        <taxon>Ktedonobacteria</taxon>
        <taxon>Ktedonobacterales</taxon>
        <taxon>Ktedonobacteraceae</taxon>
        <taxon>Ktedonobacter</taxon>
    </lineage>
</organism>
<protein>
    <submittedName>
        <fullName evidence="2">Transcriptional regulator, MarR family</fullName>
    </submittedName>
</protein>
<proteinExistence type="predicted"/>
<comment type="caution">
    <text evidence="2">The sequence shown here is derived from an EMBL/GenBank/DDBJ whole genome shotgun (WGS) entry which is preliminary data.</text>
</comment>
<dbReference type="Gene3D" id="1.10.10.10">
    <property type="entry name" value="Winged helix-like DNA-binding domain superfamily/Winged helix DNA-binding domain"/>
    <property type="match status" value="1"/>
</dbReference>
<dbReference type="GO" id="GO:0003700">
    <property type="term" value="F:DNA-binding transcription factor activity"/>
    <property type="evidence" value="ECO:0007669"/>
    <property type="project" value="InterPro"/>
</dbReference>
<dbReference type="GO" id="GO:0006950">
    <property type="term" value="P:response to stress"/>
    <property type="evidence" value="ECO:0007669"/>
    <property type="project" value="TreeGrafter"/>
</dbReference>
<keyword evidence="3" id="KW-1185">Reference proteome</keyword>
<dbReference type="STRING" id="485913.Krac_6998"/>
<feature type="domain" description="HTH marR-type" evidence="1">
    <location>
        <begin position="3"/>
        <end position="136"/>
    </location>
</feature>
<dbReference type="Proteomes" id="UP000004508">
    <property type="component" value="Unassembled WGS sequence"/>
</dbReference>
<dbReference type="SMART" id="SM00347">
    <property type="entry name" value="HTH_MARR"/>
    <property type="match status" value="1"/>
</dbReference>
<sequence>MQPVEEFRYLVLAAQREGNRLLTEALRPLDLTPSQAEVLRVLEEHQPLSLIALGDLLVCENGSPSRLVNGLVEADLVKRLPSATNGRMVTLTLTETGEEMATRVRAVEATLYEFITKATQGQSLSEGITLLWCLVEGRPGGEAIARRKRRAHEASEAL</sequence>
<evidence type="ECO:0000313" key="2">
    <source>
        <dbReference type="EMBL" id="EFH85762.1"/>
    </source>
</evidence>
<reference evidence="2 3" key="1">
    <citation type="journal article" date="2011" name="Stand. Genomic Sci.">
        <title>Non-contiguous finished genome sequence and contextual data of the filamentous soil bacterium Ktedonobacter racemifer type strain (SOSP1-21).</title>
        <authorList>
            <person name="Chang Y.J."/>
            <person name="Land M."/>
            <person name="Hauser L."/>
            <person name="Chertkov O."/>
            <person name="Del Rio T.G."/>
            <person name="Nolan M."/>
            <person name="Copeland A."/>
            <person name="Tice H."/>
            <person name="Cheng J.F."/>
            <person name="Lucas S."/>
            <person name="Han C."/>
            <person name="Goodwin L."/>
            <person name="Pitluck S."/>
            <person name="Ivanova N."/>
            <person name="Ovchinikova G."/>
            <person name="Pati A."/>
            <person name="Chen A."/>
            <person name="Palaniappan K."/>
            <person name="Mavromatis K."/>
            <person name="Liolios K."/>
            <person name="Brettin T."/>
            <person name="Fiebig A."/>
            <person name="Rohde M."/>
            <person name="Abt B."/>
            <person name="Goker M."/>
            <person name="Detter J.C."/>
            <person name="Woyke T."/>
            <person name="Bristow J."/>
            <person name="Eisen J.A."/>
            <person name="Markowitz V."/>
            <person name="Hugenholtz P."/>
            <person name="Kyrpides N.C."/>
            <person name="Klenk H.P."/>
            <person name="Lapidus A."/>
        </authorList>
    </citation>
    <scope>NUCLEOTIDE SEQUENCE [LARGE SCALE GENOMIC DNA]</scope>
    <source>
        <strain evidence="3">DSM 44963</strain>
    </source>
</reference>
<dbReference type="OrthoDB" id="165898at2"/>
<evidence type="ECO:0000313" key="3">
    <source>
        <dbReference type="Proteomes" id="UP000004508"/>
    </source>
</evidence>
<gene>
    <name evidence="2" type="ORF">Krac_6998</name>
</gene>
<dbReference type="EMBL" id="ADVG01000002">
    <property type="protein sequence ID" value="EFH85762.1"/>
    <property type="molecule type" value="Genomic_DNA"/>
</dbReference>
<dbReference type="PROSITE" id="PS50995">
    <property type="entry name" value="HTH_MARR_2"/>
    <property type="match status" value="1"/>
</dbReference>
<dbReference type="Pfam" id="PF13463">
    <property type="entry name" value="HTH_27"/>
    <property type="match status" value="1"/>
</dbReference>
<dbReference type="InterPro" id="IPR000835">
    <property type="entry name" value="HTH_MarR-typ"/>
</dbReference>
<dbReference type="InterPro" id="IPR036390">
    <property type="entry name" value="WH_DNA-bd_sf"/>
</dbReference>
<evidence type="ECO:0000259" key="1">
    <source>
        <dbReference type="PROSITE" id="PS50995"/>
    </source>
</evidence>
<dbReference type="AlphaFoldDB" id="D6TQB4"/>
<dbReference type="InterPro" id="IPR036388">
    <property type="entry name" value="WH-like_DNA-bd_sf"/>
</dbReference>